<accession>A0A3M2LPV0</accession>
<dbReference type="AlphaFoldDB" id="A0A3M2LPV0"/>
<evidence type="ECO:0000313" key="1">
    <source>
        <dbReference type="EMBL" id="RMI39437.1"/>
    </source>
</evidence>
<evidence type="ECO:0000313" key="2">
    <source>
        <dbReference type="Proteomes" id="UP000282674"/>
    </source>
</evidence>
<comment type="caution">
    <text evidence="1">The sequence shown here is derived from an EMBL/GenBank/DDBJ whole genome shotgun (WGS) entry which is preliminary data.</text>
</comment>
<gene>
    <name evidence="1" type="ORF">EBO15_29650</name>
</gene>
<dbReference type="EMBL" id="RFFG01000067">
    <property type="protein sequence ID" value="RMI39437.1"/>
    <property type="molecule type" value="Genomic_DNA"/>
</dbReference>
<reference evidence="1 2" key="1">
    <citation type="submission" date="2018-10" db="EMBL/GenBank/DDBJ databases">
        <title>Isolation from soil.</title>
        <authorList>
            <person name="Hu J."/>
        </authorList>
    </citation>
    <scope>NUCLEOTIDE SEQUENCE [LARGE SCALE GENOMIC DNA]</scope>
    <source>
        <strain evidence="1 2">NEAU-Ht49</strain>
    </source>
</reference>
<proteinExistence type="predicted"/>
<organism evidence="1 2">
    <name type="scientific">Actinomadura harenae</name>
    <dbReference type="NCBI Taxonomy" id="2483351"/>
    <lineage>
        <taxon>Bacteria</taxon>
        <taxon>Bacillati</taxon>
        <taxon>Actinomycetota</taxon>
        <taxon>Actinomycetes</taxon>
        <taxon>Streptosporangiales</taxon>
        <taxon>Thermomonosporaceae</taxon>
        <taxon>Actinomadura</taxon>
    </lineage>
</organism>
<name>A0A3M2LPV0_9ACTN</name>
<keyword evidence="2" id="KW-1185">Reference proteome</keyword>
<protein>
    <submittedName>
        <fullName evidence="1">Uncharacterized protein</fullName>
    </submittedName>
</protein>
<sequence length="72" mass="7625">MPHPLDSPVLMVSVTAAARTSRPRGSGRPFGVVQEHQVRCLAELGGALFDRSSQSERVEAVAVGEGPDLVEI</sequence>
<dbReference type="Proteomes" id="UP000282674">
    <property type="component" value="Unassembled WGS sequence"/>
</dbReference>